<keyword evidence="2" id="KW-0812">Transmembrane</keyword>
<name>A0A7T7L2D6_9ACTN</name>
<evidence type="ECO:0008006" key="6">
    <source>
        <dbReference type="Google" id="ProtNLM"/>
    </source>
</evidence>
<keyword evidence="3" id="KW-0732">Signal</keyword>
<protein>
    <recommendedName>
        <fullName evidence="6">Secreted protein</fullName>
    </recommendedName>
</protein>
<feature type="compositionally biased region" description="Polar residues" evidence="1">
    <location>
        <begin position="96"/>
        <end position="120"/>
    </location>
</feature>
<feature type="signal peptide" evidence="3">
    <location>
        <begin position="1"/>
        <end position="30"/>
    </location>
</feature>
<dbReference type="Proteomes" id="UP000595636">
    <property type="component" value="Chromosome"/>
</dbReference>
<feature type="region of interest" description="Disordered" evidence="1">
    <location>
        <begin position="88"/>
        <end position="120"/>
    </location>
</feature>
<gene>
    <name evidence="4" type="ORF">JEQ17_41060</name>
</gene>
<dbReference type="EMBL" id="CP066831">
    <property type="protein sequence ID" value="QQM45169.1"/>
    <property type="molecule type" value="Genomic_DNA"/>
</dbReference>
<evidence type="ECO:0000313" key="4">
    <source>
        <dbReference type="EMBL" id="QQM45169.1"/>
    </source>
</evidence>
<organism evidence="4 5">
    <name type="scientific">Streptomyces liliifuscus</name>
    <dbReference type="NCBI Taxonomy" id="2797636"/>
    <lineage>
        <taxon>Bacteria</taxon>
        <taxon>Bacillati</taxon>
        <taxon>Actinomycetota</taxon>
        <taxon>Actinomycetes</taxon>
        <taxon>Kitasatosporales</taxon>
        <taxon>Streptomycetaceae</taxon>
        <taxon>Streptomyces</taxon>
    </lineage>
</organism>
<feature type="chain" id="PRO_5039327203" description="Secreted protein" evidence="3">
    <location>
        <begin position="31"/>
        <end position="201"/>
    </location>
</feature>
<dbReference type="RefSeq" id="WP_200399978.1">
    <property type="nucleotide sequence ID" value="NZ_CP066831.1"/>
</dbReference>
<reference evidence="4 5" key="1">
    <citation type="submission" date="2020-12" db="EMBL/GenBank/DDBJ databases">
        <title>A novel species.</title>
        <authorList>
            <person name="Li K."/>
        </authorList>
    </citation>
    <scope>NUCLEOTIDE SEQUENCE [LARGE SCALE GENOMIC DNA]</scope>
    <source>
        <strain evidence="4 5">ZYC-3</strain>
    </source>
</reference>
<accession>A0A7T7L2D6</accession>
<keyword evidence="2" id="KW-0472">Membrane</keyword>
<keyword evidence="2" id="KW-1133">Transmembrane helix</keyword>
<feature type="transmembrane region" description="Helical" evidence="2">
    <location>
        <begin position="161"/>
        <end position="179"/>
    </location>
</feature>
<evidence type="ECO:0000256" key="3">
    <source>
        <dbReference type="SAM" id="SignalP"/>
    </source>
</evidence>
<dbReference type="AlphaFoldDB" id="A0A7T7L2D6"/>
<keyword evidence="5" id="KW-1185">Reference proteome</keyword>
<evidence type="ECO:0000313" key="5">
    <source>
        <dbReference type="Proteomes" id="UP000595636"/>
    </source>
</evidence>
<evidence type="ECO:0000256" key="1">
    <source>
        <dbReference type="SAM" id="MobiDB-lite"/>
    </source>
</evidence>
<dbReference type="KEGG" id="slf:JEQ17_41060"/>
<evidence type="ECO:0000256" key="2">
    <source>
        <dbReference type="SAM" id="Phobius"/>
    </source>
</evidence>
<feature type="transmembrane region" description="Helical" evidence="2">
    <location>
        <begin position="131"/>
        <end position="154"/>
    </location>
</feature>
<sequence length="201" mass="20274">MNATIRHIAVSGSALVALLGGAAAITTVTAQPASAADMETAINRATGASVNMPDGRTLHVRGMDAASYRATDEHTRTVILAAAKSEDDPNIGNGLTPDNGSGAALQNPNQPSINGQVPANTYNPQQVQTQAGGGTISLTVAIGLALLAIVIVMVKKGHVKFAQAFACVALGVYLAPTFFGPLIQQLGGSAATGLGNVWAGF</sequence>
<proteinExistence type="predicted"/>